<feature type="domain" description="FCP1 homology" evidence="14">
    <location>
        <begin position="203"/>
        <end position="348"/>
    </location>
</feature>
<evidence type="ECO:0000256" key="3">
    <source>
        <dbReference type="ARBA" id="ARBA00022448"/>
    </source>
</evidence>
<feature type="region of interest" description="Disordered" evidence="13">
    <location>
        <begin position="97"/>
        <end position="117"/>
    </location>
</feature>
<dbReference type="InterPro" id="IPR004274">
    <property type="entry name" value="FCP1_dom"/>
</dbReference>
<gene>
    <name evidence="15" type="ORF">AMSG_05687</name>
</gene>
<organism evidence="15 16">
    <name type="scientific">Thecamonas trahens ATCC 50062</name>
    <dbReference type="NCBI Taxonomy" id="461836"/>
    <lineage>
        <taxon>Eukaryota</taxon>
        <taxon>Apusozoa</taxon>
        <taxon>Apusomonadida</taxon>
        <taxon>Apusomonadidae</taxon>
        <taxon>Thecamonas</taxon>
    </lineage>
</organism>
<feature type="compositionally biased region" description="Low complexity" evidence="13">
    <location>
        <begin position="65"/>
        <end position="74"/>
    </location>
</feature>
<evidence type="ECO:0000256" key="2">
    <source>
        <dbReference type="ARBA" id="ARBA00006344"/>
    </source>
</evidence>
<sequence>MLRVLYSRVGTSLSCSAPRALSAAEHMVARGVRTTPAAAAAKDGSSGEAKEPTPSAETSGAGQNEAATAAAAGATAAGEGEAAAAAAGEGEAAAAAAGEKKRPWWKGPEKDPYDPFDTDYSAPMPLQNPLSTGARISLALLGLFSIGSSTYVLSTFDIPEDHPLYEGKDAGLVAKLVANCKYMYNSIAGESNKPLLPDPLPPPFYKPYTLIVGLDEVLIHTKYDARTGFQTLKRPGMDAFLREVSSLYEVVVWSVKSFIVSGPVLSSIDPFEKMFAYKLYRPSCKSNDDGAPVKDLTRINRPLHRVISIEADPSRVASHPDNVLLVPAWTGAPGDNELGALLPFLRAVVADKVADVRLLLKFYGHENVGRKFVAHMRERRARAALESSQREAARELLAQAEATKPDAE</sequence>
<evidence type="ECO:0000256" key="8">
    <source>
        <dbReference type="ARBA" id="ARBA00022989"/>
    </source>
</evidence>
<evidence type="ECO:0000256" key="5">
    <source>
        <dbReference type="ARBA" id="ARBA00022792"/>
    </source>
</evidence>
<dbReference type="SUPFAM" id="SSF56784">
    <property type="entry name" value="HAD-like"/>
    <property type="match status" value="1"/>
</dbReference>
<evidence type="ECO:0000256" key="11">
    <source>
        <dbReference type="ARBA" id="ARBA00023136"/>
    </source>
</evidence>
<evidence type="ECO:0000256" key="1">
    <source>
        <dbReference type="ARBA" id="ARBA00004434"/>
    </source>
</evidence>
<dbReference type="FunFam" id="3.40.50.1000:FF:000019">
    <property type="entry name" value="Mitochondrial import inner membrane translocase subunit TIM50"/>
    <property type="match status" value="1"/>
</dbReference>
<dbReference type="Pfam" id="PF03031">
    <property type="entry name" value="NIF"/>
    <property type="match status" value="1"/>
</dbReference>
<comment type="subunit">
    <text evidence="12">Component of the TIM23 complex.</text>
</comment>
<dbReference type="PROSITE" id="PS50969">
    <property type="entry name" value="FCP1"/>
    <property type="match status" value="1"/>
</dbReference>
<comment type="subcellular location">
    <subcellularLocation>
        <location evidence="1 12">Mitochondrion inner membrane</location>
        <topology evidence="1 12">Single-pass membrane protein</topology>
    </subcellularLocation>
</comment>
<keyword evidence="4" id="KW-0812">Transmembrane</keyword>
<keyword evidence="8" id="KW-1133">Transmembrane helix</keyword>
<dbReference type="OrthoDB" id="287041at2759"/>
<keyword evidence="5" id="KW-0999">Mitochondrion inner membrane</keyword>
<keyword evidence="11" id="KW-0472">Membrane</keyword>
<evidence type="ECO:0000256" key="4">
    <source>
        <dbReference type="ARBA" id="ARBA00022692"/>
    </source>
</evidence>
<evidence type="ECO:0000256" key="13">
    <source>
        <dbReference type="SAM" id="MobiDB-lite"/>
    </source>
</evidence>
<accession>A0A0L0DBN5</accession>
<evidence type="ECO:0000313" key="16">
    <source>
        <dbReference type="Proteomes" id="UP000054408"/>
    </source>
</evidence>
<evidence type="ECO:0000256" key="6">
    <source>
        <dbReference type="ARBA" id="ARBA00022927"/>
    </source>
</evidence>
<reference evidence="15 16" key="1">
    <citation type="submission" date="2010-05" db="EMBL/GenBank/DDBJ databases">
        <title>The Genome Sequence of Thecamonas trahens ATCC 50062.</title>
        <authorList>
            <consortium name="The Broad Institute Genome Sequencing Platform"/>
            <person name="Russ C."/>
            <person name="Cuomo C."/>
            <person name="Shea T."/>
            <person name="Young S.K."/>
            <person name="Zeng Q."/>
            <person name="Koehrsen M."/>
            <person name="Haas B."/>
            <person name="Borodovsky M."/>
            <person name="Guigo R."/>
            <person name="Alvarado L."/>
            <person name="Berlin A."/>
            <person name="Bochicchio J."/>
            <person name="Borenstein D."/>
            <person name="Chapman S."/>
            <person name="Chen Z."/>
            <person name="Freedman E."/>
            <person name="Gellesch M."/>
            <person name="Goldberg J."/>
            <person name="Griggs A."/>
            <person name="Gujja S."/>
            <person name="Heilman E."/>
            <person name="Heiman D."/>
            <person name="Hepburn T."/>
            <person name="Howarth C."/>
            <person name="Jen D."/>
            <person name="Larson L."/>
            <person name="Mehta T."/>
            <person name="Park D."/>
            <person name="Pearson M."/>
            <person name="Roberts A."/>
            <person name="Saif S."/>
            <person name="Shenoy N."/>
            <person name="Sisk P."/>
            <person name="Stolte C."/>
            <person name="Sykes S."/>
            <person name="Thomson T."/>
            <person name="Walk T."/>
            <person name="White J."/>
            <person name="Yandava C."/>
            <person name="Burger G."/>
            <person name="Gray M.W."/>
            <person name="Holland P.W.H."/>
            <person name="King N."/>
            <person name="Lang F.B.F."/>
            <person name="Roger A.J."/>
            <person name="Ruiz-Trillo I."/>
            <person name="Lander E."/>
            <person name="Nusbaum C."/>
        </authorList>
    </citation>
    <scope>NUCLEOTIDE SEQUENCE [LARGE SCALE GENOMIC DNA]</scope>
    <source>
        <strain evidence="15 16">ATCC 50062</strain>
    </source>
</reference>
<dbReference type="SMART" id="SM00577">
    <property type="entry name" value="CPDc"/>
    <property type="match status" value="1"/>
</dbReference>
<dbReference type="InterPro" id="IPR036412">
    <property type="entry name" value="HAD-like_sf"/>
</dbReference>
<dbReference type="CDD" id="cd07521">
    <property type="entry name" value="HAD_FCP1-like"/>
    <property type="match status" value="1"/>
</dbReference>
<feature type="compositionally biased region" description="Basic and acidic residues" evidence="13">
    <location>
        <begin position="98"/>
        <end position="113"/>
    </location>
</feature>
<dbReference type="STRING" id="461836.A0A0L0DBN5"/>
<dbReference type="EMBL" id="GL349456">
    <property type="protein sequence ID" value="KNC49640.1"/>
    <property type="molecule type" value="Genomic_DNA"/>
</dbReference>
<keyword evidence="16" id="KW-1185">Reference proteome</keyword>
<comment type="similarity">
    <text evidence="2 12">Belongs to the TIM50 family.</text>
</comment>
<dbReference type="eggNOG" id="KOG2832">
    <property type="taxonomic scope" value="Eukaryota"/>
</dbReference>
<dbReference type="GO" id="GO:0005744">
    <property type="term" value="C:TIM23 mitochondrial import inner membrane translocase complex"/>
    <property type="evidence" value="ECO:0007669"/>
    <property type="project" value="UniProtKB-UniRule"/>
</dbReference>
<keyword evidence="7 12" id="KW-0809">Transit peptide</keyword>
<dbReference type="PANTHER" id="PTHR12210">
    <property type="entry name" value="DULLARD PROTEIN PHOSPHATASE"/>
    <property type="match status" value="1"/>
</dbReference>
<dbReference type="InterPro" id="IPR023214">
    <property type="entry name" value="HAD_sf"/>
</dbReference>
<dbReference type="RefSeq" id="XP_013757743.1">
    <property type="nucleotide sequence ID" value="XM_013902289.1"/>
</dbReference>
<protein>
    <recommendedName>
        <fullName evidence="12">Mitochondrial import inner membrane translocase subunit TIM50</fullName>
    </recommendedName>
</protein>
<keyword evidence="6 12" id="KW-0653">Protein transport</keyword>
<dbReference type="GeneID" id="25565043"/>
<evidence type="ECO:0000259" key="14">
    <source>
        <dbReference type="PROSITE" id="PS50969"/>
    </source>
</evidence>
<dbReference type="Gene3D" id="3.40.50.1000">
    <property type="entry name" value="HAD superfamily/HAD-like"/>
    <property type="match status" value="1"/>
</dbReference>
<evidence type="ECO:0000313" key="15">
    <source>
        <dbReference type="EMBL" id="KNC49640.1"/>
    </source>
</evidence>
<keyword evidence="9 12" id="KW-0811">Translocation</keyword>
<keyword evidence="3 12" id="KW-0813">Transport</keyword>
<proteinExistence type="inferred from homology"/>
<comment type="function">
    <text evidence="12">Essential component of the TIM23 complex, a complex that mediates the translocation of transit peptide-containing proteins across the mitochondrial inner membrane.</text>
</comment>
<dbReference type="OMA" id="QAMVYST"/>
<dbReference type="GO" id="GO:0015031">
    <property type="term" value="P:protein transport"/>
    <property type="evidence" value="ECO:0007669"/>
    <property type="project" value="UniProtKB-KW"/>
</dbReference>
<dbReference type="InterPro" id="IPR050365">
    <property type="entry name" value="TIM50"/>
</dbReference>
<evidence type="ECO:0000256" key="9">
    <source>
        <dbReference type="ARBA" id="ARBA00023010"/>
    </source>
</evidence>
<keyword evidence="10 12" id="KW-0496">Mitochondrion</keyword>
<feature type="region of interest" description="Disordered" evidence="13">
    <location>
        <begin position="35"/>
        <end position="74"/>
    </location>
</feature>
<name>A0A0L0DBN5_THETB</name>
<evidence type="ECO:0000256" key="7">
    <source>
        <dbReference type="ARBA" id="ARBA00022946"/>
    </source>
</evidence>
<evidence type="ECO:0000256" key="10">
    <source>
        <dbReference type="ARBA" id="ARBA00023128"/>
    </source>
</evidence>
<evidence type="ECO:0000256" key="12">
    <source>
        <dbReference type="RuleBase" id="RU365079"/>
    </source>
</evidence>
<dbReference type="AlphaFoldDB" id="A0A0L0DBN5"/>
<dbReference type="Proteomes" id="UP000054408">
    <property type="component" value="Unassembled WGS sequence"/>
</dbReference>